<organism evidence="1 2">
    <name type="scientific">Kineosporia mesophila</name>
    <dbReference type="NCBI Taxonomy" id="566012"/>
    <lineage>
        <taxon>Bacteria</taxon>
        <taxon>Bacillati</taxon>
        <taxon>Actinomycetota</taxon>
        <taxon>Actinomycetes</taxon>
        <taxon>Kineosporiales</taxon>
        <taxon>Kineosporiaceae</taxon>
        <taxon>Kineosporia</taxon>
    </lineage>
</organism>
<keyword evidence="2" id="KW-1185">Reference proteome</keyword>
<accession>A0ABP6ZDR5</accession>
<comment type="caution">
    <text evidence="1">The sequence shown here is derived from an EMBL/GenBank/DDBJ whole genome shotgun (WGS) entry which is preliminary data.</text>
</comment>
<dbReference type="Proteomes" id="UP001501074">
    <property type="component" value="Unassembled WGS sequence"/>
</dbReference>
<reference evidence="2" key="1">
    <citation type="journal article" date="2019" name="Int. J. Syst. Evol. Microbiol.">
        <title>The Global Catalogue of Microorganisms (GCM) 10K type strain sequencing project: providing services to taxonomists for standard genome sequencing and annotation.</title>
        <authorList>
            <consortium name="The Broad Institute Genomics Platform"/>
            <consortium name="The Broad Institute Genome Sequencing Center for Infectious Disease"/>
            <person name="Wu L."/>
            <person name="Ma J."/>
        </authorList>
    </citation>
    <scope>NUCLEOTIDE SEQUENCE [LARGE SCALE GENOMIC DNA]</scope>
    <source>
        <strain evidence="2">JCM 16902</strain>
    </source>
</reference>
<sequence length="70" mass="7721">MLQQFRGLSHQLTGEQIHHVELFLDTETGQFTGTGHVWSPPRLPFEPAVTDDAAVGRLNALRVRLTVIGG</sequence>
<proteinExistence type="predicted"/>
<gene>
    <name evidence="1" type="ORF">GCM10022223_22770</name>
</gene>
<evidence type="ECO:0000313" key="1">
    <source>
        <dbReference type="EMBL" id="GAA3606336.1"/>
    </source>
</evidence>
<evidence type="ECO:0000313" key="2">
    <source>
        <dbReference type="Proteomes" id="UP001501074"/>
    </source>
</evidence>
<name>A0ABP6ZDR5_9ACTN</name>
<protein>
    <submittedName>
        <fullName evidence="1">Uncharacterized protein</fullName>
    </submittedName>
</protein>
<dbReference type="EMBL" id="BAAAZO010000003">
    <property type="protein sequence ID" value="GAA3606336.1"/>
    <property type="molecule type" value="Genomic_DNA"/>
</dbReference>